<dbReference type="PANTHER" id="PTHR34580:SF3">
    <property type="entry name" value="PROTEIN PAFB"/>
    <property type="match status" value="1"/>
</dbReference>
<name>A0ABU5XI02_9MYCO</name>
<sequence length="332" mass="35569">MASTKEERLVNLVICLLSAYNFVPAEKIRRVVAGYADCPTAEAFSRMFERDKAELRDLGIPLETGSASIFDTVDGYRIKRDAYELPDIELTADEAAAVAVAMGLWQSPELATAIQAAVVKLRAAGVEVDPATDDSVLFAAPAAVPGIHGSQEALVALIAAINAGQAVQFPHRSSSADPYTTRTVEPWGVVTDHGRWYLVGHDRDRDAVRMFRLSRIGADVVALDSPGSVRKPADVDLRQIVADAIKETPTGVTARVWVADGRCVALRRAGIVAEQLELDGRTGDVLAIDLSSTDRLVREIAGYGADAVVLEPLSLREDVLARLRDQAAGVAS</sequence>
<dbReference type="InterPro" id="IPR026881">
    <property type="entry name" value="WYL_dom"/>
</dbReference>
<dbReference type="PANTHER" id="PTHR34580">
    <property type="match status" value="1"/>
</dbReference>
<organism evidence="3 4">
    <name type="scientific">[Mycobacterium] crassicus</name>
    <dbReference type="NCBI Taxonomy" id="2872309"/>
    <lineage>
        <taxon>Bacteria</taxon>
        <taxon>Bacillati</taxon>
        <taxon>Actinomycetota</taxon>
        <taxon>Actinomycetes</taxon>
        <taxon>Mycobacteriales</taxon>
        <taxon>Mycobacteriaceae</taxon>
        <taxon>Mycolicibacter</taxon>
    </lineage>
</organism>
<protein>
    <submittedName>
        <fullName evidence="3">YafY family protein</fullName>
    </submittedName>
</protein>
<feature type="domain" description="WCX" evidence="2">
    <location>
        <begin position="252"/>
        <end position="325"/>
    </location>
</feature>
<accession>A0ABU5XI02</accession>
<dbReference type="EMBL" id="JAYJJR010000007">
    <property type="protein sequence ID" value="MEB3021923.1"/>
    <property type="molecule type" value="Genomic_DNA"/>
</dbReference>
<comment type="caution">
    <text evidence="3">The sequence shown here is derived from an EMBL/GenBank/DDBJ whole genome shotgun (WGS) entry which is preliminary data.</text>
</comment>
<keyword evidence="4" id="KW-1185">Reference proteome</keyword>
<gene>
    <name evidence="3" type="ORF">K6T79_12770</name>
</gene>
<dbReference type="InterPro" id="IPR051534">
    <property type="entry name" value="CBASS_pafABC_assoc_protein"/>
</dbReference>
<reference evidence="3 4" key="1">
    <citation type="submission" date="2023-12" db="EMBL/GenBank/DDBJ databases">
        <title>Description of new species of Mycobacterium terrae complex isolated from sewage at the Sao Paulo Zoological Park Foundation in Brazil.</title>
        <authorList>
            <person name="Romagnoli C.L."/>
            <person name="Conceicao E.C."/>
            <person name="Machado E."/>
            <person name="Barreto L.B.P.F."/>
            <person name="Sharma A."/>
            <person name="Silva N.M."/>
            <person name="Marques L.E."/>
            <person name="Juliana M.A."/>
            <person name="Lourenco M.C.S."/>
            <person name="Digiampietri L.A."/>
            <person name="Suffys P.N."/>
            <person name="Viana-Niero C."/>
        </authorList>
    </citation>
    <scope>NUCLEOTIDE SEQUENCE [LARGE SCALE GENOMIC DNA]</scope>
    <source>
        <strain evidence="3 4">MYC098</strain>
    </source>
</reference>
<evidence type="ECO:0000259" key="2">
    <source>
        <dbReference type="Pfam" id="PF25583"/>
    </source>
</evidence>
<evidence type="ECO:0000313" key="3">
    <source>
        <dbReference type="EMBL" id="MEB3021923.1"/>
    </source>
</evidence>
<dbReference type="Pfam" id="PF13280">
    <property type="entry name" value="WYL"/>
    <property type="match status" value="1"/>
</dbReference>
<dbReference type="Proteomes" id="UP001299596">
    <property type="component" value="Unassembled WGS sequence"/>
</dbReference>
<dbReference type="RefSeq" id="WP_225403675.1">
    <property type="nucleotide sequence ID" value="NZ_JAYJJR010000007.1"/>
</dbReference>
<proteinExistence type="predicted"/>
<evidence type="ECO:0000313" key="4">
    <source>
        <dbReference type="Proteomes" id="UP001299596"/>
    </source>
</evidence>
<dbReference type="InterPro" id="IPR057727">
    <property type="entry name" value="WCX_dom"/>
</dbReference>
<evidence type="ECO:0000259" key="1">
    <source>
        <dbReference type="Pfam" id="PF13280"/>
    </source>
</evidence>
<dbReference type="Pfam" id="PF25583">
    <property type="entry name" value="WCX"/>
    <property type="match status" value="1"/>
</dbReference>
<feature type="domain" description="WYL" evidence="1">
    <location>
        <begin position="153"/>
        <end position="216"/>
    </location>
</feature>
<dbReference type="PROSITE" id="PS52050">
    <property type="entry name" value="WYL"/>
    <property type="match status" value="1"/>
</dbReference>